<evidence type="ECO:0000313" key="1">
    <source>
        <dbReference type="EMBL" id="GBM61461.1"/>
    </source>
</evidence>
<dbReference type="OrthoDB" id="8342426at2759"/>
<keyword evidence="2" id="KW-1185">Reference proteome</keyword>
<sequence length="113" mass="12880">MIAPGNINTDRMVYYNRELFEGLGNMTEALLFIHAFMGCDKTSALYRKGKISGFKKKQNDHEMQKVVDIFNISNASQDSVAATGKQIIVHFYGGKRSDGLDKNQIQEIYPDRW</sequence>
<gene>
    <name evidence="1" type="ORF">AVEN_96570_1</name>
</gene>
<accession>A0A4Y2H8H2</accession>
<comment type="caution">
    <text evidence="1">The sequence shown here is derived from an EMBL/GenBank/DDBJ whole genome shotgun (WGS) entry which is preliminary data.</text>
</comment>
<protein>
    <submittedName>
        <fullName evidence="1">Uncharacterized protein</fullName>
    </submittedName>
</protein>
<dbReference type="EMBL" id="BGPR01001767">
    <property type="protein sequence ID" value="GBM61461.1"/>
    <property type="molecule type" value="Genomic_DNA"/>
</dbReference>
<evidence type="ECO:0000313" key="2">
    <source>
        <dbReference type="Proteomes" id="UP000499080"/>
    </source>
</evidence>
<proteinExistence type="predicted"/>
<organism evidence="1 2">
    <name type="scientific">Araneus ventricosus</name>
    <name type="common">Orbweaver spider</name>
    <name type="synonym">Epeira ventricosa</name>
    <dbReference type="NCBI Taxonomy" id="182803"/>
    <lineage>
        <taxon>Eukaryota</taxon>
        <taxon>Metazoa</taxon>
        <taxon>Ecdysozoa</taxon>
        <taxon>Arthropoda</taxon>
        <taxon>Chelicerata</taxon>
        <taxon>Arachnida</taxon>
        <taxon>Araneae</taxon>
        <taxon>Araneomorphae</taxon>
        <taxon>Entelegynae</taxon>
        <taxon>Araneoidea</taxon>
        <taxon>Araneidae</taxon>
        <taxon>Araneus</taxon>
    </lineage>
</organism>
<dbReference type="AlphaFoldDB" id="A0A4Y2H8H2"/>
<dbReference type="Proteomes" id="UP000499080">
    <property type="component" value="Unassembled WGS sequence"/>
</dbReference>
<reference evidence="1 2" key="1">
    <citation type="journal article" date="2019" name="Sci. Rep.">
        <title>Orb-weaving spider Araneus ventricosus genome elucidates the spidroin gene catalogue.</title>
        <authorList>
            <person name="Kono N."/>
            <person name="Nakamura H."/>
            <person name="Ohtoshi R."/>
            <person name="Moran D.A.P."/>
            <person name="Shinohara A."/>
            <person name="Yoshida Y."/>
            <person name="Fujiwara M."/>
            <person name="Mori M."/>
            <person name="Tomita M."/>
            <person name="Arakawa K."/>
        </authorList>
    </citation>
    <scope>NUCLEOTIDE SEQUENCE [LARGE SCALE GENOMIC DNA]</scope>
</reference>
<name>A0A4Y2H8H2_ARAVE</name>